<evidence type="ECO:0000259" key="1">
    <source>
        <dbReference type="PROSITE" id="PS51725"/>
    </source>
</evidence>
<dbReference type="Pfam" id="PF03992">
    <property type="entry name" value="ABM"/>
    <property type="match status" value="1"/>
</dbReference>
<evidence type="ECO:0000313" key="2">
    <source>
        <dbReference type="EMBL" id="GFF58287.1"/>
    </source>
</evidence>
<dbReference type="Gene3D" id="3.30.70.100">
    <property type="match status" value="1"/>
</dbReference>
<dbReference type="EMBL" id="BLKC01000170">
    <property type="protein sequence ID" value="GFF58287.1"/>
    <property type="molecule type" value="Genomic_DNA"/>
</dbReference>
<feature type="domain" description="ABM" evidence="1">
    <location>
        <begin position="36"/>
        <end position="127"/>
    </location>
</feature>
<gene>
    <name evidence="2" type="ORF">IFM46972_11060</name>
</gene>
<dbReference type="InterPro" id="IPR007138">
    <property type="entry name" value="ABM_dom"/>
</dbReference>
<dbReference type="PANTHER" id="PTHR40624">
    <property type="entry name" value="BIOSYNTHESIS MONOOXYGENASE, PUTATIVE (AFU_ORTHOLOGUE AFUA_1G12025)-RELATED"/>
    <property type="match status" value="1"/>
</dbReference>
<name>A0A8H3SET3_9EURO</name>
<dbReference type="Proteomes" id="UP000465221">
    <property type="component" value="Unassembled WGS sequence"/>
</dbReference>
<dbReference type="PANTHER" id="PTHR40624:SF1">
    <property type="entry name" value="BIOSYNTHESIS MONOOXYGENASE, PUTATIVE (AFU_ORTHOLOGUE AFUA_1G12025)-RELATED"/>
    <property type="match status" value="1"/>
</dbReference>
<proteinExistence type="predicted"/>
<protein>
    <recommendedName>
        <fullName evidence="1">ABM domain-containing protein</fullName>
    </recommendedName>
</protein>
<reference evidence="2 3" key="1">
    <citation type="submission" date="2020-01" db="EMBL/GenBank/DDBJ databases">
        <title>Draft genome sequence of Aspergillus udagawae IFM 46972.</title>
        <authorList>
            <person name="Takahashi H."/>
            <person name="Yaguchi T."/>
        </authorList>
    </citation>
    <scope>NUCLEOTIDE SEQUENCE [LARGE SCALE GENOMIC DNA]</scope>
    <source>
        <strain evidence="2 3">IFM 46972</strain>
    </source>
</reference>
<accession>A0A8H3SET3</accession>
<evidence type="ECO:0000313" key="3">
    <source>
        <dbReference type="Proteomes" id="UP000465221"/>
    </source>
</evidence>
<dbReference type="PROSITE" id="PS51725">
    <property type="entry name" value="ABM"/>
    <property type="match status" value="1"/>
</dbReference>
<dbReference type="SUPFAM" id="SSF54909">
    <property type="entry name" value="Dimeric alpha+beta barrel"/>
    <property type="match status" value="1"/>
</dbReference>
<organism evidence="2 3">
    <name type="scientific">Aspergillus udagawae</name>
    <dbReference type="NCBI Taxonomy" id="91492"/>
    <lineage>
        <taxon>Eukaryota</taxon>
        <taxon>Fungi</taxon>
        <taxon>Dikarya</taxon>
        <taxon>Ascomycota</taxon>
        <taxon>Pezizomycotina</taxon>
        <taxon>Eurotiomycetes</taxon>
        <taxon>Eurotiomycetidae</taxon>
        <taxon>Eurotiales</taxon>
        <taxon>Aspergillaceae</taxon>
        <taxon>Aspergillus</taxon>
        <taxon>Aspergillus subgen. Fumigati</taxon>
    </lineage>
</organism>
<dbReference type="InterPro" id="IPR011008">
    <property type="entry name" value="Dimeric_a/b-barrel"/>
</dbReference>
<sequence>MSIYNETGLQLAPPQLVVRCIPRSKTKEPKMSSDAIYNIVKLVPKPGKYDEVVEAFEALAKHIQAHEHKTQIYFAIRPEGTDELIIVEKYTDAANLKEHASTQEFKNFSRRLAPCLAQPPEMKRSKFLTGFDGRSKI</sequence>
<comment type="caution">
    <text evidence="2">The sequence shown here is derived from an EMBL/GenBank/DDBJ whole genome shotgun (WGS) entry which is preliminary data.</text>
</comment>
<dbReference type="AlphaFoldDB" id="A0A8H3SET3"/>